<reference evidence="4 5" key="1">
    <citation type="journal article" date="2012" name="Appl. Environ. Microbiol.">
        <title>Short-read sequencing for genomic analysis of the brown rot fungus Fibroporia radiculosa.</title>
        <authorList>
            <person name="Tang J.D."/>
            <person name="Perkins A.D."/>
            <person name="Sonstegard T.S."/>
            <person name="Schroeder S.G."/>
            <person name="Burgess S.C."/>
            <person name="Diehl S.V."/>
        </authorList>
    </citation>
    <scope>NUCLEOTIDE SEQUENCE [LARGE SCALE GENOMIC DNA]</scope>
    <source>
        <strain evidence="4 5">TFFH 294</strain>
    </source>
</reference>
<dbReference type="Pfam" id="PF19343">
    <property type="entry name" value="HAM1_N"/>
    <property type="match status" value="1"/>
</dbReference>
<evidence type="ECO:0000259" key="2">
    <source>
        <dbReference type="Pfam" id="PF14613"/>
    </source>
</evidence>
<dbReference type="PANTHER" id="PTHR31138:SF1">
    <property type="entry name" value="PDZ DOMAIN-CONTAINING PROTEIN"/>
    <property type="match status" value="1"/>
</dbReference>
<dbReference type="RefSeq" id="XP_012177030.1">
    <property type="nucleotide sequence ID" value="XM_012321640.1"/>
</dbReference>
<dbReference type="Pfam" id="PF14613">
    <property type="entry name" value="HAM1_C"/>
    <property type="match status" value="1"/>
</dbReference>
<evidence type="ECO:0000313" key="5">
    <source>
        <dbReference type="Proteomes" id="UP000006352"/>
    </source>
</evidence>
<dbReference type="HOGENOM" id="CLU_007183_0_0_1"/>
<dbReference type="OrthoDB" id="19394at2759"/>
<feature type="region of interest" description="Disordered" evidence="1">
    <location>
        <begin position="116"/>
        <end position="137"/>
    </location>
</feature>
<dbReference type="GeneID" id="24101909"/>
<dbReference type="EMBL" id="HE797609">
    <property type="protein sequence ID" value="CCM07009.1"/>
    <property type="molecule type" value="Genomic_DNA"/>
</dbReference>
<feature type="compositionally biased region" description="Basic and acidic residues" evidence="1">
    <location>
        <begin position="184"/>
        <end position="204"/>
    </location>
</feature>
<dbReference type="PANTHER" id="PTHR31138">
    <property type="entry name" value="CHROMOSOME 19, WHOLE GENOME SHOTGUN SEQUENCE"/>
    <property type="match status" value="1"/>
</dbReference>
<evidence type="ECO:0000256" key="1">
    <source>
        <dbReference type="SAM" id="MobiDB-lite"/>
    </source>
</evidence>
<dbReference type="InterPro" id="IPR045967">
    <property type="entry name" value="HAM1-like_N"/>
</dbReference>
<organism evidence="4 5">
    <name type="scientific">Fibroporia radiculosa</name>
    <dbReference type="NCBI Taxonomy" id="599839"/>
    <lineage>
        <taxon>Eukaryota</taxon>
        <taxon>Fungi</taxon>
        <taxon>Dikarya</taxon>
        <taxon>Basidiomycota</taxon>
        <taxon>Agaricomycotina</taxon>
        <taxon>Agaricomycetes</taxon>
        <taxon>Polyporales</taxon>
        <taxon>Fibroporiaceae</taxon>
        <taxon>Fibroporia</taxon>
    </lineage>
</organism>
<dbReference type="InterPro" id="IPR027842">
    <property type="entry name" value="HAM1-like_C"/>
</dbReference>
<feature type="region of interest" description="Disordered" evidence="1">
    <location>
        <begin position="1"/>
        <end position="31"/>
    </location>
</feature>
<feature type="compositionally biased region" description="Basic and acidic residues" evidence="1">
    <location>
        <begin position="248"/>
        <end position="284"/>
    </location>
</feature>
<proteinExistence type="predicted"/>
<dbReference type="AlphaFoldDB" id="J7S6B1"/>
<evidence type="ECO:0000259" key="3">
    <source>
        <dbReference type="Pfam" id="PF19343"/>
    </source>
</evidence>
<dbReference type="InParanoid" id="J7S6B1"/>
<accession>J7S6B1</accession>
<keyword evidence="5" id="KW-1185">Reference proteome</keyword>
<dbReference type="STRING" id="599839.J7S6B1"/>
<sequence length="821" mass="93039">MSLPQAKKDISDHPAAGSVADPVNRDKKNADVDRKLRMYGIATAVRESRLPTNTQIDGGLEYALDHSPVPTDRLSESGQVLIRDLREILNTLRVMFQEKNAGELLQNFVWHTRSTDTNRAKKDPKDAVPVRQGKGREDANQAAQHLRTLSSLVLTNAEVRKLVGDFGVIGRDLLARGASKAAEMARPDEERLRRVDEPGPDHKFISQGGKEVGPDETPIPEARIPGTSHRIAQDPREEFGQGATVRTEGGDVRRGGDIADDAQRRKDEFTDRAQDEVQAQRDDVQENIQGDEGADTGTKKSRLQNKMAGMRDQITGRIPQEHRDKTQEHATRVKNFLSDEYFPQERRDQLIFRLKKVIIECQNHKDYQESIRWLLDTADEYITQGRTAAGKGKQSHQQLGSDDNLQLAMRELRTLLERFANGVSMDIIVNAIRQLYDDSRRDEGLRHWLREVNEFVRQCLMEAGYVLDDQCNQRANELRESGRRYYDDKYKSHFDNVWNSFAEWIAAWGNDPINRRFGQDWSRLTKDLLFDSEGSLKYKPELWTDVRRVIVPSLISHIGYIPIPRIEYTDEAFDLVLENLALSGRNVFPNVVSVDVRNHMRFSPYDTIRDESHHEITLVLGQIQADLRDVAFFYHKKTGMPKMSDSGMADVLLGGSGMTVTAHLATAHDPASVFQVKNVAVKVDSLKFAVRDSKHDALYKTIAPLATGLVKRQLQKALGGAVRTALEYLDGKLVAVRDQMSEAKASEDTSRRQVLRDQFAHKKEEAQEKGEEKPQHFKVVTSPGAELLPERGHPQGWVKRAGVQMDAARHGEEWRSDAYNL</sequence>
<dbReference type="Gene3D" id="3.15.10.10">
    <property type="entry name" value="Bactericidal permeability-increasing protein, domain 1"/>
    <property type="match status" value="1"/>
</dbReference>
<feature type="compositionally biased region" description="Basic and acidic residues" evidence="1">
    <location>
        <begin position="1"/>
        <end position="12"/>
    </location>
</feature>
<protein>
    <submittedName>
        <fullName evidence="4">Uncharacterized protein</fullName>
    </submittedName>
</protein>
<name>J7S6B1_9APHY</name>
<evidence type="ECO:0000313" key="4">
    <source>
        <dbReference type="EMBL" id="CCM07009.1"/>
    </source>
</evidence>
<feature type="domain" description="HAM1-like C-terminal" evidence="2">
    <location>
        <begin position="681"/>
        <end position="820"/>
    </location>
</feature>
<gene>
    <name evidence="4" type="ORF">FIBRA_09328</name>
</gene>
<dbReference type="Proteomes" id="UP000006352">
    <property type="component" value="Unassembled WGS sequence"/>
</dbReference>
<feature type="region of interest" description="Disordered" evidence="1">
    <location>
        <begin position="184"/>
        <end position="303"/>
    </location>
</feature>
<feature type="domain" description="HAM1-like N-terminal" evidence="3">
    <location>
        <begin position="15"/>
        <end position="668"/>
    </location>
</feature>